<dbReference type="PANTHER" id="PTHR43537">
    <property type="entry name" value="TRANSCRIPTIONAL REGULATOR, GNTR FAMILY"/>
    <property type="match status" value="1"/>
</dbReference>
<dbReference type="PRINTS" id="PR00035">
    <property type="entry name" value="HTHGNTR"/>
</dbReference>
<dbReference type="InterPro" id="IPR011711">
    <property type="entry name" value="GntR_C"/>
</dbReference>
<dbReference type="GO" id="GO:0003677">
    <property type="term" value="F:DNA binding"/>
    <property type="evidence" value="ECO:0007669"/>
    <property type="project" value="UniProtKB-KW"/>
</dbReference>
<comment type="caution">
    <text evidence="6">The sequence shown here is derived from an EMBL/GenBank/DDBJ whole genome shotgun (WGS) entry which is preliminary data.</text>
</comment>
<dbReference type="Proteomes" id="UP000706333">
    <property type="component" value="Unassembled WGS sequence"/>
</dbReference>
<evidence type="ECO:0000259" key="5">
    <source>
        <dbReference type="PROSITE" id="PS50949"/>
    </source>
</evidence>
<feature type="compositionally biased region" description="Pro residues" evidence="4">
    <location>
        <begin position="1"/>
        <end position="11"/>
    </location>
</feature>
<keyword evidence="2" id="KW-0238">DNA-binding</keyword>
<dbReference type="Pfam" id="PF07729">
    <property type="entry name" value="FCD"/>
    <property type="match status" value="1"/>
</dbReference>
<evidence type="ECO:0000256" key="3">
    <source>
        <dbReference type="ARBA" id="ARBA00023163"/>
    </source>
</evidence>
<name>A0A934TIY9_9RHOB</name>
<dbReference type="Pfam" id="PF00392">
    <property type="entry name" value="GntR"/>
    <property type="match status" value="1"/>
</dbReference>
<organism evidence="6 7">
    <name type="scientific">Rhodobaculum claviforme</name>
    <dbReference type="NCBI Taxonomy" id="1549854"/>
    <lineage>
        <taxon>Bacteria</taxon>
        <taxon>Pseudomonadati</taxon>
        <taxon>Pseudomonadota</taxon>
        <taxon>Alphaproteobacteria</taxon>
        <taxon>Rhodobacterales</taxon>
        <taxon>Paracoccaceae</taxon>
        <taxon>Rhodobaculum</taxon>
    </lineage>
</organism>
<feature type="domain" description="HTH gntR-type" evidence="5">
    <location>
        <begin position="23"/>
        <end position="91"/>
    </location>
</feature>
<dbReference type="SMART" id="SM00345">
    <property type="entry name" value="HTH_GNTR"/>
    <property type="match status" value="1"/>
</dbReference>
<gene>
    <name evidence="6" type="ORF">CCR87_03155</name>
</gene>
<dbReference type="CDD" id="cd07377">
    <property type="entry name" value="WHTH_GntR"/>
    <property type="match status" value="1"/>
</dbReference>
<dbReference type="InterPro" id="IPR000524">
    <property type="entry name" value="Tscrpt_reg_HTH_GntR"/>
</dbReference>
<keyword evidence="3" id="KW-0804">Transcription</keyword>
<protein>
    <submittedName>
        <fullName evidence="6">GntR family transcriptional regulator</fullName>
    </submittedName>
</protein>
<dbReference type="PANTHER" id="PTHR43537:SF5">
    <property type="entry name" value="UXU OPERON TRANSCRIPTIONAL REGULATOR"/>
    <property type="match status" value="1"/>
</dbReference>
<dbReference type="InterPro" id="IPR036390">
    <property type="entry name" value="WH_DNA-bd_sf"/>
</dbReference>
<evidence type="ECO:0000256" key="2">
    <source>
        <dbReference type="ARBA" id="ARBA00023125"/>
    </source>
</evidence>
<dbReference type="InterPro" id="IPR036388">
    <property type="entry name" value="WH-like_DNA-bd_sf"/>
</dbReference>
<evidence type="ECO:0000313" key="7">
    <source>
        <dbReference type="Proteomes" id="UP000706333"/>
    </source>
</evidence>
<accession>A0A934TIY9</accession>
<dbReference type="SMART" id="SM00895">
    <property type="entry name" value="FCD"/>
    <property type="match status" value="1"/>
</dbReference>
<reference evidence="6" key="2">
    <citation type="journal article" date="2020" name="Microorganisms">
        <title>Osmotic Adaptation and Compatible Solute Biosynthesis of Phototrophic Bacteria as Revealed from Genome Analyses.</title>
        <authorList>
            <person name="Imhoff J.F."/>
            <person name="Rahn T."/>
            <person name="Kunzel S."/>
            <person name="Keller A."/>
            <person name="Neulinger S.C."/>
        </authorList>
    </citation>
    <scope>NUCLEOTIDE SEQUENCE</scope>
    <source>
        <strain evidence="6">LMG 28126</strain>
    </source>
</reference>
<keyword evidence="1" id="KW-0805">Transcription regulation</keyword>
<feature type="region of interest" description="Disordered" evidence="4">
    <location>
        <begin position="1"/>
        <end position="24"/>
    </location>
</feature>
<dbReference type="PROSITE" id="PS50949">
    <property type="entry name" value="HTH_GNTR"/>
    <property type="match status" value="1"/>
</dbReference>
<dbReference type="GO" id="GO:0003700">
    <property type="term" value="F:DNA-binding transcription factor activity"/>
    <property type="evidence" value="ECO:0007669"/>
    <property type="project" value="InterPro"/>
</dbReference>
<dbReference type="Gene3D" id="1.20.120.530">
    <property type="entry name" value="GntR ligand-binding domain-like"/>
    <property type="match status" value="1"/>
</dbReference>
<dbReference type="AlphaFoldDB" id="A0A934TIY9"/>
<keyword evidence="7" id="KW-1185">Reference proteome</keyword>
<dbReference type="InterPro" id="IPR008920">
    <property type="entry name" value="TF_FadR/GntR_C"/>
</dbReference>
<evidence type="ECO:0000256" key="1">
    <source>
        <dbReference type="ARBA" id="ARBA00023015"/>
    </source>
</evidence>
<proteinExistence type="predicted"/>
<evidence type="ECO:0000256" key="4">
    <source>
        <dbReference type="SAM" id="MobiDB-lite"/>
    </source>
</evidence>
<dbReference type="SUPFAM" id="SSF48008">
    <property type="entry name" value="GntR ligand-binding domain-like"/>
    <property type="match status" value="1"/>
</dbReference>
<sequence length="250" mass="27401">MQPQQDPPAPPAADRRPPVVANADNSSLALEALRGLLRELPAEGAHRLPTERALAERLGISRRSVRRALEVLVAEGLVWRRQGSGTYAGPQPGGAPTPAPGPVDPMEVMEVRLRLEPQIAQLAALRARPEAIARITALVDRLDTTQDADERELWDSALHREIARATENRMFLAIFDALDGARRDARWRALRERARGAATLDLYQGQHRAIRDAIAAHDPVAAGDAMRAHILALNETLLRQTSLEALPDVE</sequence>
<evidence type="ECO:0000313" key="6">
    <source>
        <dbReference type="EMBL" id="MBK5926361.1"/>
    </source>
</evidence>
<dbReference type="Gene3D" id="1.10.10.10">
    <property type="entry name" value="Winged helix-like DNA-binding domain superfamily/Winged helix DNA-binding domain"/>
    <property type="match status" value="1"/>
</dbReference>
<dbReference type="SUPFAM" id="SSF46785">
    <property type="entry name" value="Winged helix' DNA-binding domain"/>
    <property type="match status" value="1"/>
</dbReference>
<reference evidence="6" key="1">
    <citation type="submission" date="2017-05" db="EMBL/GenBank/DDBJ databases">
        <authorList>
            <person name="Imhoff J.F."/>
            <person name="Rahn T."/>
            <person name="Kuenzel S."/>
            <person name="Neulinger S.C."/>
        </authorList>
    </citation>
    <scope>NUCLEOTIDE SEQUENCE</scope>
    <source>
        <strain evidence="6">LMG 28126</strain>
    </source>
</reference>
<dbReference type="EMBL" id="NHSD01000121">
    <property type="protein sequence ID" value="MBK5926361.1"/>
    <property type="molecule type" value="Genomic_DNA"/>
</dbReference>